<evidence type="ECO:0000256" key="1">
    <source>
        <dbReference type="ARBA" id="ARBA00008874"/>
    </source>
</evidence>
<evidence type="ECO:0000256" key="2">
    <source>
        <dbReference type="SAM" id="Coils"/>
    </source>
</evidence>
<feature type="coiled-coil region" evidence="2">
    <location>
        <begin position="561"/>
        <end position="626"/>
    </location>
</feature>
<dbReference type="SUPFAM" id="SSF56112">
    <property type="entry name" value="Protein kinase-like (PK-like)"/>
    <property type="match status" value="2"/>
</dbReference>
<feature type="domain" description="Protein kinase" evidence="3">
    <location>
        <begin position="20"/>
        <end position="426"/>
    </location>
</feature>
<comment type="similarity">
    <text evidence="1">Belongs to the protein kinase superfamily. STE Ser/Thr protein kinase family. STE20 subfamily.</text>
</comment>
<dbReference type="Gene3D" id="1.10.510.10">
    <property type="entry name" value="Transferase(Phosphotransferase) domain 1"/>
    <property type="match status" value="2"/>
</dbReference>
<reference evidence="4 5" key="1">
    <citation type="submission" date="2015-01" db="EMBL/GenBank/DDBJ databases">
        <title>Genome of allotetraploid Gossypium barbadense reveals genomic plasticity and fiber elongation in cotton evolution.</title>
        <authorList>
            <person name="Chen X."/>
            <person name="Liu X."/>
            <person name="Zhao B."/>
            <person name="Zheng H."/>
            <person name="Hu Y."/>
            <person name="Lu G."/>
            <person name="Yang C."/>
            <person name="Chen J."/>
            <person name="Shan C."/>
            <person name="Zhang L."/>
            <person name="Zhou Y."/>
            <person name="Wang L."/>
            <person name="Guo W."/>
            <person name="Bai Y."/>
            <person name="Ruan J."/>
            <person name="Shangguan X."/>
            <person name="Mao Y."/>
            <person name="Jiang J."/>
            <person name="Zhu Y."/>
            <person name="Lei J."/>
            <person name="Kang H."/>
            <person name="Chen S."/>
            <person name="He X."/>
            <person name="Wang R."/>
            <person name="Wang Y."/>
            <person name="Chen J."/>
            <person name="Wang L."/>
            <person name="Yu S."/>
            <person name="Wang B."/>
            <person name="Wei J."/>
            <person name="Song S."/>
            <person name="Lu X."/>
            <person name="Gao Z."/>
            <person name="Gu W."/>
            <person name="Deng X."/>
            <person name="Ma D."/>
            <person name="Wang S."/>
            <person name="Liang W."/>
            <person name="Fang L."/>
            <person name="Cai C."/>
            <person name="Zhu X."/>
            <person name="Zhou B."/>
            <person name="Zhang Y."/>
            <person name="Chen Z."/>
            <person name="Xu S."/>
            <person name="Zhu R."/>
            <person name="Wang S."/>
            <person name="Zhang T."/>
            <person name="Zhao G."/>
        </authorList>
    </citation>
    <scope>NUCLEOTIDE SEQUENCE [LARGE SCALE GENOMIC DNA]</scope>
    <source>
        <strain evidence="5">cv. Xinhai21</strain>
        <tissue evidence="4">Leaf</tissue>
    </source>
</reference>
<gene>
    <name evidence="4" type="ORF">GOBAR_AA26396</name>
</gene>
<dbReference type="PANTHER" id="PTHR48014">
    <property type="entry name" value="SERINE/THREONINE-PROTEIN KINASE FRAY2"/>
    <property type="match status" value="1"/>
</dbReference>
<dbReference type="PROSITE" id="PS50011">
    <property type="entry name" value="PROTEIN_KINASE_DOM"/>
    <property type="match status" value="1"/>
</dbReference>
<accession>A0A2P5WT73</accession>
<dbReference type="Proteomes" id="UP000239757">
    <property type="component" value="Unassembled WGS sequence"/>
</dbReference>
<dbReference type="EMBL" id="KZ666584">
    <property type="protein sequence ID" value="PPR94273.1"/>
    <property type="molecule type" value="Genomic_DNA"/>
</dbReference>
<protein>
    <recommendedName>
        <fullName evidence="3">Protein kinase domain-containing protein</fullName>
    </recommendedName>
</protein>
<evidence type="ECO:0000313" key="4">
    <source>
        <dbReference type="EMBL" id="PPR94273.1"/>
    </source>
</evidence>
<dbReference type="GO" id="GO:0005524">
    <property type="term" value="F:ATP binding"/>
    <property type="evidence" value="ECO:0007669"/>
    <property type="project" value="InterPro"/>
</dbReference>
<dbReference type="SMART" id="SM00220">
    <property type="entry name" value="S_TKc"/>
    <property type="match status" value="2"/>
</dbReference>
<dbReference type="InterPro" id="IPR000719">
    <property type="entry name" value="Prot_kinase_dom"/>
</dbReference>
<dbReference type="Pfam" id="PF00069">
    <property type="entry name" value="Pkinase"/>
    <property type="match status" value="2"/>
</dbReference>
<dbReference type="GO" id="GO:0043539">
    <property type="term" value="F:protein serine/threonine kinase activator activity"/>
    <property type="evidence" value="ECO:0007669"/>
    <property type="project" value="InterPro"/>
</dbReference>
<proteinExistence type="inferred from homology"/>
<dbReference type="GO" id="GO:0004672">
    <property type="term" value="F:protein kinase activity"/>
    <property type="evidence" value="ECO:0007669"/>
    <property type="project" value="InterPro"/>
</dbReference>
<dbReference type="Gene3D" id="3.30.200.20">
    <property type="entry name" value="Phosphorylase Kinase, domain 1"/>
    <property type="match status" value="1"/>
</dbReference>
<name>A0A2P5WT73_GOSBA</name>
<dbReference type="OrthoDB" id="981830at2759"/>
<organism evidence="4 5">
    <name type="scientific">Gossypium barbadense</name>
    <name type="common">Sea Island cotton</name>
    <name type="synonym">Hibiscus barbadensis</name>
    <dbReference type="NCBI Taxonomy" id="3634"/>
    <lineage>
        <taxon>Eukaryota</taxon>
        <taxon>Viridiplantae</taxon>
        <taxon>Streptophyta</taxon>
        <taxon>Embryophyta</taxon>
        <taxon>Tracheophyta</taxon>
        <taxon>Spermatophyta</taxon>
        <taxon>Magnoliopsida</taxon>
        <taxon>eudicotyledons</taxon>
        <taxon>Gunneridae</taxon>
        <taxon>Pentapetalae</taxon>
        <taxon>rosids</taxon>
        <taxon>malvids</taxon>
        <taxon>Malvales</taxon>
        <taxon>Malvaceae</taxon>
        <taxon>Malvoideae</taxon>
        <taxon>Gossypium</taxon>
    </lineage>
</organism>
<dbReference type="GO" id="GO:1902456">
    <property type="term" value="P:regulation of stomatal opening"/>
    <property type="evidence" value="ECO:0007669"/>
    <property type="project" value="TreeGrafter"/>
</dbReference>
<keyword evidence="2" id="KW-0175">Coiled coil</keyword>
<sequence>MAYEQEDHPKLQFPLDSNSYNITAEIGAGVCSKVYTAQCLPINSTVVALKSIDLDQSNADFRNLVGRETNTSSLLSHPNILNPHCSFTAGNRLWVVMPFMSGGSLESIISSSSPNGIQEQCIAIILKETLTALSYLHSQGHLHRDIKASNILLDGNGRVKLADFGVSSSFYASSSVYRLGSSTFSSQYWMAPEVIHSHKDYSFKADIWSFAQCLPINSTVVALKSIDLDQSNADFRNLVGRETNTSSLLSHPNILNPHCSFTAGNRLWVVMPFMSGGSLESIISSSSPNGIQEQCIAIILKETLTALSYLHSQGHLHRDIKASNILLDGNGRVKLADFGVSSSFYASSSVYRLGSSTFSSQYWMAPEVIHSHKDYSFKADIWSFGITALVSTKKFSETFQDMVASCLDKDPANRPSAGELLKHPFFESCNGISEFLAENLLLGLPSVEERFRAASKILEEGVGCYPNGDWVSGLFLHHLMPSIIEGNGNEDEEFEVHDPVLPVESTQAVIPCDDDGEEQQPAAGGRRNEGNAETMVNELMALMTSLDDQKEKVNKIINQLGAETINREDELEKENARLRLELEREREPNLKLIQVIKEEDQLLHQNERLRLENEKLRLELEKLQMHISATSSTTTDDNN</sequence>
<evidence type="ECO:0000313" key="5">
    <source>
        <dbReference type="Proteomes" id="UP000239757"/>
    </source>
</evidence>
<dbReference type="PANTHER" id="PTHR48014:SF7">
    <property type="entry name" value="SERINE_THREONINE-PROTEIN KINASE BLUS1"/>
    <property type="match status" value="1"/>
</dbReference>
<dbReference type="InterPro" id="IPR011009">
    <property type="entry name" value="Kinase-like_dom_sf"/>
</dbReference>
<dbReference type="InterPro" id="IPR047173">
    <property type="entry name" value="STRAD_A/B-like"/>
</dbReference>
<dbReference type="AlphaFoldDB" id="A0A2P5WT73"/>
<evidence type="ECO:0000259" key="3">
    <source>
        <dbReference type="PROSITE" id="PS50011"/>
    </source>
</evidence>